<dbReference type="Proteomes" id="UP000702425">
    <property type="component" value="Unassembled WGS sequence"/>
</dbReference>
<sequence length="174" mass="20419">MNSSQKFNFKLAERFLENYAEPPEDPLGELSHFEMGWRSFCFEFDHKVLIEIGEEKIEVFLDLDISMMIENNFPQEIAKLSQGQKISIDFPESWFMIRLLPRDDRISCTLRKFGTSCWEKHFDFDRTQVLDVLRGFLEEVMQLAVDKGYITLEEKEEFIRPAFASSTDAVVLGK</sequence>
<comment type="caution">
    <text evidence="1">The sequence shown here is derived from an EMBL/GenBank/DDBJ whole genome shotgun (WGS) entry which is preliminary data.</text>
</comment>
<proteinExistence type="predicted"/>
<organism evidence="1 2">
    <name type="scientific">Microcoleus asticus IPMA8</name>
    <dbReference type="NCBI Taxonomy" id="2563858"/>
    <lineage>
        <taxon>Bacteria</taxon>
        <taxon>Bacillati</taxon>
        <taxon>Cyanobacteriota</taxon>
        <taxon>Cyanophyceae</taxon>
        <taxon>Oscillatoriophycideae</taxon>
        <taxon>Oscillatoriales</taxon>
        <taxon>Microcoleaceae</taxon>
        <taxon>Microcoleus</taxon>
        <taxon>Microcoleus asticus</taxon>
    </lineage>
</organism>
<protein>
    <submittedName>
        <fullName evidence="1">Uncharacterized protein</fullName>
    </submittedName>
</protein>
<keyword evidence="2" id="KW-1185">Reference proteome</keyword>
<dbReference type="RefSeq" id="WP_172190761.1">
    <property type="nucleotide sequence ID" value="NZ_CAWPPK010000006.1"/>
</dbReference>
<name>A0ABX2D325_9CYAN</name>
<evidence type="ECO:0000313" key="2">
    <source>
        <dbReference type="Proteomes" id="UP000702425"/>
    </source>
</evidence>
<accession>A0ABX2D325</accession>
<gene>
    <name evidence="1" type="ORF">E5S67_04667</name>
</gene>
<evidence type="ECO:0000313" key="1">
    <source>
        <dbReference type="EMBL" id="NQE36901.1"/>
    </source>
</evidence>
<reference evidence="1 2" key="1">
    <citation type="journal article" date="2020" name="Sci. Rep.">
        <title>A novel cyanobacterial geosmin producer, revising GeoA distribution and dispersion patterns in Bacteria.</title>
        <authorList>
            <person name="Churro C."/>
            <person name="Semedo-Aguiar A.P."/>
            <person name="Silva A.D."/>
            <person name="Pereira-Leal J.B."/>
            <person name="Leite R.B."/>
        </authorList>
    </citation>
    <scope>NUCLEOTIDE SEQUENCE [LARGE SCALE GENOMIC DNA]</scope>
    <source>
        <strain evidence="1 2">IPMA8</strain>
    </source>
</reference>
<dbReference type="EMBL" id="SRRZ01000103">
    <property type="protein sequence ID" value="NQE36901.1"/>
    <property type="molecule type" value="Genomic_DNA"/>
</dbReference>